<dbReference type="EMBL" id="CP017147">
    <property type="protein sequence ID" value="AOO80735.1"/>
    <property type="molecule type" value="Genomic_DNA"/>
</dbReference>
<sequence length="61" mass="6733">MSAVRIAKRIRSTTAKVTARLSHSGVGLKRRLKVTRGRECETVTDTTQGVRLAMMKAVANY</sequence>
<evidence type="ECO:0000313" key="2">
    <source>
        <dbReference type="Proteomes" id="UP000094969"/>
    </source>
</evidence>
<dbReference type="Proteomes" id="UP000094969">
    <property type="component" value="Chromosome"/>
</dbReference>
<dbReference type="KEGG" id="bvv:BHK69_09890"/>
<reference evidence="1 2" key="1">
    <citation type="journal article" date="2015" name="Antonie Van Leeuwenhoek">
        <title>Bosea vaviloviae sp. nov., a new species of slow-growing rhizobia isolated from nodules of the relict species Vavilovia formosa (Stev.) Fed.</title>
        <authorList>
            <person name="Safronova V.I."/>
            <person name="Kuznetsova I.G."/>
            <person name="Sazanova A.L."/>
            <person name="Kimeklis A.K."/>
            <person name="Belimov A.A."/>
            <person name="Andronov E.E."/>
            <person name="Pinaev A.G."/>
            <person name="Chizhevskaya E.P."/>
            <person name="Pukhaev A.R."/>
            <person name="Popov K.P."/>
            <person name="Willems A."/>
            <person name="Tikhonovich I.A."/>
        </authorList>
    </citation>
    <scope>NUCLEOTIDE SEQUENCE [LARGE SCALE GENOMIC DNA]</scope>
    <source>
        <strain evidence="1 2">Vaf18</strain>
    </source>
</reference>
<organism evidence="1 2">
    <name type="scientific">Bosea vaviloviae</name>
    <dbReference type="NCBI Taxonomy" id="1526658"/>
    <lineage>
        <taxon>Bacteria</taxon>
        <taxon>Pseudomonadati</taxon>
        <taxon>Pseudomonadota</taxon>
        <taxon>Alphaproteobacteria</taxon>
        <taxon>Hyphomicrobiales</taxon>
        <taxon>Boseaceae</taxon>
        <taxon>Bosea</taxon>
    </lineage>
</organism>
<protein>
    <submittedName>
        <fullName evidence="1">Uncharacterized protein</fullName>
    </submittedName>
</protein>
<dbReference type="STRING" id="1526658.BHK69_09890"/>
<dbReference type="AlphaFoldDB" id="A0A1D7U031"/>
<proteinExistence type="predicted"/>
<gene>
    <name evidence="1" type="ORF">BHK69_09890</name>
</gene>
<accession>A0A1D7U031</accession>
<name>A0A1D7U031_9HYPH</name>
<evidence type="ECO:0000313" key="1">
    <source>
        <dbReference type="EMBL" id="AOO80735.1"/>
    </source>
</evidence>
<keyword evidence="2" id="KW-1185">Reference proteome</keyword>